<evidence type="ECO:0000256" key="1">
    <source>
        <dbReference type="ARBA" id="ARBA00004370"/>
    </source>
</evidence>
<evidence type="ECO:0000313" key="7">
    <source>
        <dbReference type="Proteomes" id="UP001271007"/>
    </source>
</evidence>
<dbReference type="InterPro" id="IPR023352">
    <property type="entry name" value="MAPEG-like_dom_sf"/>
</dbReference>
<sequence>MPPVFVVGASPLIGPLVGLCSWTLVMEVWMYMGRIPILSDPNTKLKIRPEMTKEEMNAVIPHDVRWKADNFNHLHEQPTQFYAILVALIALEAHDKLTLGLAWGYVSLRVVHSLVQAVANPIMTRFQIFALSSLTLAGLTARAVQLFFL</sequence>
<dbReference type="AlphaFoldDB" id="A0AAJ0DD09"/>
<evidence type="ECO:0000256" key="2">
    <source>
        <dbReference type="ARBA" id="ARBA00022692"/>
    </source>
</evidence>
<comment type="caution">
    <text evidence="6">The sequence shown here is derived from an EMBL/GenBank/DDBJ whole genome shotgun (WGS) entry which is preliminary data.</text>
</comment>
<evidence type="ECO:0000313" key="6">
    <source>
        <dbReference type="EMBL" id="KAK3051488.1"/>
    </source>
</evidence>
<accession>A0AAJ0DD09</accession>
<keyword evidence="7" id="KW-1185">Reference proteome</keyword>
<comment type="subcellular location">
    <subcellularLocation>
        <location evidence="1">Membrane</location>
    </subcellularLocation>
</comment>
<name>A0AAJ0DD09_9PEZI</name>
<dbReference type="GO" id="GO:0016020">
    <property type="term" value="C:membrane"/>
    <property type="evidence" value="ECO:0007669"/>
    <property type="project" value="UniProtKB-SubCell"/>
</dbReference>
<feature type="transmembrane region" description="Helical" evidence="5">
    <location>
        <begin position="126"/>
        <end position="148"/>
    </location>
</feature>
<protein>
    <submittedName>
        <fullName evidence="6">Uncharacterized protein</fullName>
    </submittedName>
</protein>
<dbReference type="Pfam" id="PF01124">
    <property type="entry name" value="MAPEG"/>
    <property type="match status" value="1"/>
</dbReference>
<reference evidence="6" key="1">
    <citation type="submission" date="2023-04" db="EMBL/GenBank/DDBJ databases">
        <title>Black Yeasts Isolated from many extreme environments.</title>
        <authorList>
            <person name="Coleine C."/>
            <person name="Stajich J.E."/>
            <person name="Selbmann L."/>
        </authorList>
    </citation>
    <scope>NUCLEOTIDE SEQUENCE</scope>
    <source>
        <strain evidence="6">CCFEE 5312</strain>
    </source>
</reference>
<keyword evidence="2 5" id="KW-0812">Transmembrane</keyword>
<evidence type="ECO:0000256" key="4">
    <source>
        <dbReference type="ARBA" id="ARBA00023136"/>
    </source>
</evidence>
<evidence type="ECO:0000256" key="3">
    <source>
        <dbReference type="ARBA" id="ARBA00022989"/>
    </source>
</evidence>
<evidence type="ECO:0000256" key="5">
    <source>
        <dbReference type="SAM" id="Phobius"/>
    </source>
</evidence>
<dbReference type="Proteomes" id="UP001271007">
    <property type="component" value="Unassembled WGS sequence"/>
</dbReference>
<dbReference type="InterPro" id="IPR001129">
    <property type="entry name" value="Membr-assoc_MAPEG"/>
</dbReference>
<organism evidence="6 7">
    <name type="scientific">Extremus antarcticus</name>
    <dbReference type="NCBI Taxonomy" id="702011"/>
    <lineage>
        <taxon>Eukaryota</taxon>
        <taxon>Fungi</taxon>
        <taxon>Dikarya</taxon>
        <taxon>Ascomycota</taxon>
        <taxon>Pezizomycotina</taxon>
        <taxon>Dothideomycetes</taxon>
        <taxon>Dothideomycetidae</taxon>
        <taxon>Mycosphaerellales</taxon>
        <taxon>Extremaceae</taxon>
        <taxon>Extremus</taxon>
    </lineage>
</organism>
<dbReference type="EMBL" id="JAWDJX010000026">
    <property type="protein sequence ID" value="KAK3051488.1"/>
    <property type="molecule type" value="Genomic_DNA"/>
</dbReference>
<dbReference type="Gene3D" id="1.20.120.550">
    <property type="entry name" value="Membrane associated eicosanoid/glutathione metabolism-like domain"/>
    <property type="match status" value="1"/>
</dbReference>
<feature type="transmembrane region" description="Helical" evidence="5">
    <location>
        <begin position="12"/>
        <end position="32"/>
    </location>
</feature>
<proteinExistence type="predicted"/>
<dbReference type="SUPFAM" id="SSF161084">
    <property type="entry name" value="MAPEG domain-like"/>
    <property type="match status" value="1"/>
</dbReference>
<gene>
    <name evidence="6" type="ORF">LTR09_007511</name>
</gene>
<keyword evidence="3 5" id="KW-1133">Transmembrane helix</keyword>
<keyword evidence="4 5" id="KW-0472">Membrane</keyword>